<evidence type="ECO:0000256" key="1">
    <source>
        <dbReference type="PROSITE-ProRule" id="PRU00325"/>
    </source>
</evidence>
<comment type="caution">
    <text evidence="3">The sequence shown here is derived from an EMBL/GenBank/DDBJ whole genome shotgun (WGS) entry which is preliminary data.</text>
</comment>
<keyword evidence="4" id="KW-1185">Reference proteome</keyword>
<dbReference type="RefSeq" id="WP_135763221.1">
    <property type="nucleotide sequence ID" value="NZ_RQHV01000032.1"/>
</dbReference>
<evidence type="ECO:0000313" key="3">
    <source>
        <dbReference type="EMBL" id="TGN13167.1"/>
    </source>
</evidence>
<dbReference type="EMBL" id="RQHV01000032">
    <property type="protein sequence ID" value="TGN13167.1"/>
    <property type="molecule type" value="Genomic_DNA"/>
</dbReference>
<sequence>MTNLLEIRAIIEALANESSVDEGVLQRGLELFNKGAVEDLQELDQGFYTAEVQGNTSSYKVSVYTTKSKTKPSVICTCPYQQDVYCKHGVAVLLAIDKKMRQSIEDRIQNLTIEELRKIVLEKFLSDRSVPDIAKPQRTKDVFVSLKFAYKKEINNIVRSHKDRHGFIDYRSSFSLEREMNLLLMKGRTLIPFQPEETLITAGSILNILPELIQNMDDSNGSILSFLSEAVSLFRDVAGKWPERKEAVVQESISFYKSYTSSSSDFWEYFIDLALELGSSSNQANEILLTLQNEIAKYDSDSYRVSYSVIRIFKIYDILNKQNEGFEFLKGYMKIPEVRKIFINKKINEGAFSEAEKLIQEGIALAPKHHWE</sequence>
<gene>
    <name evidence="3" type="ORF">EHS11_04535</name>
</gene>
<keyword evidence="1" id="KW-0862">Zinc</keyword>
<feature type="domain" description="SWIM-type" evidence="2">
    <location>
        <begin position="59"/>
        <end position="97"/>
    </location>
</feature>
<accession>A0A4R9LV35</accession>
<keyword evidence="1" id="KW-0479">Metal-binding</keyword>
<keyword evidence="1" id="KW-0863">Zinc-finger</keyword>
<dbReference type="AlphaFoldDB" id="A0A4R9LV35"/>
<dbReference type="Proteomes" id="UP000298264">
    <property type="component" value="Unassembled WGS sequence"/>
</dbReference>
<evidence type="ECO:0000313" key="4">
    <source>
        <dbReference type="Proteomes" id="UP000298264"/>
    </source>
</evidence>
<organism evidence="3 4">
    <name type="scientific">Leptospira ilyithenensis</name>
    <dbReference type="NCBI Taxonomy" id="2484901"/>
    <lineage>
        <taxon>Bacteria</taxon>
        <taxon>Pseudomonadati</taxon>
        <taxon>Spirochaetota</taxon>
        <taxon>Spirochaetia</taxon>
        <taxon>Leptospirales</taxon>
        <taxon>Leptospiraceae</taxon>
        <taxon>Leptospira</taxon>
    </lineage>
</organism>
<dbReference type="OrthoDB" id="9760715at2"/>
<proteinExistence type="predicted"/>
<protein>
    <recommendedName>
        <fullName evidence="2">SWIM-type domain-containing protein</fullName>
    </recommendedName>
</protein>
<reference evidence="3" key="1">
    <citation type="journal article" date="2019" name="PLoS Negl. Trop. Dis.">
        <title>Revisiting the worldwide diversity of Leptospira species in the environment.</title>
        <authorList>
            <person name="Vincent A.T."/>
            <person name="Schiettekatte O."/>
            <person name="Bourhy P."/>
            <person name="Veyrier F.J."/>
            <person name="Picardeau M."/>
        </authorList>
    </citation>
    <scope>NUCLEOTIDE SEQUENCE [LARGE SCALE GENOMIC DNA]</scope>
    <source>
        <strain evidence="3">201400974</strain>
    </source>
</reference>
<dbReference type="GO" id="GO:0008270">
    <property type="term" value="F:zinc ion binding"/>
    <property type="evidence" value="ECO:0007669"/>
    <property type="project" value="UniProtKB-KW"/>
</dbReference>
<evidence type="ECO:0000259" key="2">
    <source>
        <dbReference type="PROSITE" id="PS50966"/>
    </source>
</evidence>
<dbReference type="InterPro" id="IPR007527">
    <property type="entry name" value="Znf_SWIM"/>
</dbReference>
<dbReference type="PROSITE" id="PS50966">
    <property type="entry name" value="ZF_SWIM"/>
    <property type="match status" value="1"/>
</dbReference>
<name>A0A4R9LV35_9LEPT</name>